<evidence type="ECO:0000313" key="5">
    <source>
        <dbReference type="EMBL" id="EUJ51859.1"/>
    </source>
</evidence>
<sequence length="213" mass="25797">MVSKIKKRGKRPILLEGIKESIVQRIQIGTYVPGQRLYISALAEEYNVSTMEIRTILRILLYERVLFCTFEGEITVRENRMTPLYRLDFYNFYCRAIEETDEMKWAQIRIQEEMKSILFQMLELLKKGDYTKYHQAKIGILMILLTDANRFDQEMVEQELRRWCYFHPAFYEDNLSMLEQDYAQYVYIFEKFIQNDKKAILHHLKDIFIEKVK</sequence>
<comment type="caution">
    <text evidence="5">The sequence shown here is derived from an EMBL/GenBank/DDBJ whole genome shotgun (WGS) entry which is preliminary data.</text>
</comment>
<dbReference type="GO" id="GO:0003700">
    <property type="term" value="F:DNA-binding transcription factor activity"/>
    <property type="evidence" value="ECO:0007669"/>
    <property type="project" value="InterPro"/>
</dbReference>
<feature type="domain" description="HTH gntR-type" evidence="4">
    <location>
        <begin position="16"/>
        <end position="66"/>
    </location>
</feature>
<name>W7DJZ5_9LIST</name>
<keyword evidence="1" id="KW-0805">Transcription regulation</keyword>
<protein>
    <submittedName>
        <fullName evidence="5">GntR family transcriptional regulator</fullName>
    </submittedName>
</protein>
<evidence type="ECO:0000256" key="3">
    <source>
        <dbReference type="ARBA" id="ARBA00023163"/>
    </source>
</evidence>
<reference evidence="5 6" key="1">
    <citation type="submission" date="2012-12" db="EMBL/GenBank/DDBJ databases">
        <title>Novel taxa of Listeriaceae from agricultural environments in the United States.</title>
        <authorList>
            <person name="den Bakker H.C."/>
            <person name="Allred A."/>
            <person name="Warchocki S."/>
            <person name="Wright E.M."/>
            <person name="Burrell A."/>
            <person name="Nightingale K.K."/>
            <person name="Kephart D."/>
            <person name="Wiedmann M."/>
        </authorList>
    </citation>
    <scope>NUCLEOTIDE SEQUENCE [LARGE SCALE GENOMIC DNA]</scope>
    <source>
        <strain evidence="5 6">FSL S10-1203</strain>
    </source>
</reference>
<dbReference type="EMBL" id="AODM01000050">
    <property type="protein sequence ID" value="EUJ51859.1"/>
    <property type="molecule type" value="Genomic_DNA"/>
</dbReference>
<dbReference type="Gene3D" id="1.10.10.10">
    <property type="entry name" value="Winged helix-like DNA-binding domain superfamily/Winged helix DNA-binding domain"/>
    <property type="match status" value="1"/>
</dbReference>
<dbReference type="GO" id="GO:0003677">
    <property type="term" value="F:DNA binding"/>
    <property type="evidence" value="ECO:0007669"/>
    <property type="project" value="UniProtKB-KW"/>
</dbReference>
<keyword evidence="2" id="KW-0238">DNA-binding</keyword>
<evidence type="ECO:0000259" key="4">
    <source>
        <dbReference type="Pfam" id="PF00392"/>
    </source>
</evidence>
<dbReference type="SUPFAM" id="SSF46785">
    <property type="entry name" value="Winged helix' DNA-binding domain"/>
    <property type="match status" value="1"/>
</dbReference>
<proteinExistence type="predicted"/>
<dbReference type="Pfam" id="PF00392">
    <property type="entry name" value="GntR"/>
    <property type="match status" value="1"/>
</dbReference>
<dbReference type="Proteomes" id="UP000019241">
    <property type="component" value="Unassembled WGS sequence"/>
</dbReference>
<dbReference type="PATRIC" id="fig|1265822.4.peg.2973"/>
<organism evidence="5 6">
    <name type="scientific">Listeria fleischmannii FSL S10-1203</name>
    <dbReference type="NCBI Taxonomy" id="1265822"/>
    <lineage>
        <taxon>Bacteria</taxon>
        <taxon>Bacillati</taxon>
        <taxon>Bacillota</taxon>
        <taxon>Bacilli</taxon>
        <taxon>Bacillales</taxon>
        <taxon>Listeriaceae</taxon>
        <taxon>Listeria</taxon>
    </lineage>
</organism>
<evidence type="ECO:0000256" key="2">
    <source>
        <dbReference type="ARBA" id="ARBA00023125"/>
    </source>
</evidence>
<accession>W7DJZ5</accession>
<dbReference type="AlphaFoldDB" id="W7DJZ5"/>
<evidence type="ECO:0000313" key="6">
    <source>
        <dbReference type="Proteomes" id="UP000019241"/>
    </source>
</evidence>
<gene>
    <name evidence="5" type="ORF">MCOL2_14628</name>
</gene>
<dbReference type="InterPro" id="IPR036390">
    <property type="entry name" value="WH_DNA-bd_sf"/>
</dbReference>
<dbReference type="InterPro" id="IPR036388">
    <property type="entry name" value="WH-like_DNA-bd_sf"/>
</dbReference>
<dbReference type="InterPro" id="IPR000524">
    <property type="entry name" value="Tscrpt_reg_HTH_GntR"/>
</dbReference>
<evidence type="ECO:0000256" key="1">
    <source>
        <dbReference type="ARBA" id="ARBA00023015"/>
    </source>
</evidence>
<keyword evidence="3" id="KW-0804">Transcription</keyword>
<dbReference type="RefSeq" id="WP_036064178.1">
    <property type="nucleotide sequence ID" value="NZ_AODM01000050.1"/>
</dbReference>